<dbReference type="OMA" id="HATPRPH"/>
<accession>D3BU84</accession>
<name>D3BU84_HETP5</name>
<dbReference type="EMBL" id="ADBJ01000059">
    <property type="protein sequence ID" value="EFA75018.1"/>
    <property type="molecule type" value="Genomic_DNA"/>
</dbReference>
<comment type="caution">
    <text evidence="2">The sequence shown here is derived from an EMBL/GenBank/DDBJ whole genome shotgun (WGS) entry which is preliminary data.</text>
</comment>
<proteinExistence type="predicted"/>
<keyword evidence="3" id="KW-1185">Reference proteome</keyword>
<feature type="compositionally biased region" description="Basic and acidic residues" evidence="1">
    <location>
        <begin position="14"/>
        <end position="35"/>
    </location>
</feature>
<dbReference type="FunCoup" id="D3BU84">
    <property type="interactions" value="427"/>
</dbReference>
<dbReference type="AlphaFoldDB" id="D3BU84"/>
<sequence length="68" mass="7828">MYTQTQNLTGYKGKAKEKGADSHAEPKKRYHHPDIDTDQFLVPPESAYKIKKDGDKHTGGEKKRDLWI</sequence>
<organism evidence="2 3">
    <name type="scientific">Heterostelium pallidum (strain ATCC 26659 / Pp 5 / PN500)</name>
    <name type="common">Cellular slime mold</name>
    <name type="synonym">Polysphondylium pallidum</name>
    <dbReference type="NCBI Taxonomy" id="670386"/>
    <lineage>
        <taxon>Eukaryota</taxon>
        <taxon>Amoebozoa</taxon>
        <taxon>Evosea</taxon>
        <taxon>Eumycetozoa</taxon>
        <taxon>Dictyostelia</taxon>
        <taxon>Acytosteliales</taxon>
        <taxon>Acytosteliaceae</taxon>
        <taxon>Heterostelium</taxon>
    </lineage>
</organism>
<protein>
    <submittedName>
        <fullName evidence="2">Uncharacterized protein</fullName>
    </submittedName>
</protein>
<feature type="compositionally biased region" description="Basic and acidic residues" evidence="1">
    <location>
        <begin position="48"/>
        <end position="68"/>
    </location>
</feature>
<evidence type="ECO:0000313" key="2">
    <source>
        <dbReference type="EMBL" id="EFA75018.1"/>
    </source>
</evidence>
<dbReference type="GeneID" id="31367171"/>
<dbReference type="RefSeq" id="XP_020427152.1">
    <property type="nucleotide sequence ID" value="XM_020582452.1"/>
</dbReference>
<evidence type="ECO:0000256" key="1">
    <source>
        <dbReference type="SAM" id="MobiDB-lite"/>
    </source>
</evidence>
<dbReference type="Proteomes" id="UP000001396">
    <property type="component" value="Unassembled WGS sequence"/>
</dbReference>
<feature type="region of interest" description="Disordered" evidence="1">
    <location>
        <begin position="1"/>
        <end position="68"/>
    </location>
</feature>
<gene>
    <name evidence="2" type="ORF">PPL_11703</name>
</gene>
<evidence type="ECO:0000313" key="3">
    <source>
        <dbReference type="Proteomes" id="UP000001396"/>
    </source>
</evidence>
<reference evidence="2 3" key="1">
    <citation type="journal article" date="2011" name="Genome Res.">
        <title>Phylogeny-wide analysis of social amoeba genomes highlights ancient origins for complex intercellular communication.</title>
        <authorList>
            <person name="Heidel A.J."/>
            <person name="Lawal H.M."/>
            <person name="Felder M."/>
            <person name="Schilde C."/>
            <person name="Helps N.R."/>
            <person name="Tunggal B."/>
            <person name="Rivero F."/>
            <person name="John U."/>
            <person name="Schleicher M."/>
            <person name="Eichinger L."/>
            <person name="Platzer M."/>
            <person name="Noegel A.A."/>
            <person name="Schaap P."/>
            <person name="Gloeckner G."/>
        </authorList>
    </citation>
    <scope>NUCLEOTIDE SEQUENCE [LARGE SCALE GENOMIC DNA]</scope>
    <source>
        <strain evidence="3">ATCC 26659 / Pp 5 / PN500</strain>
    </source>
</reference>
<dbReference type="InParanoid" id="D3BU84"/>